<feature type="compositionally biased region" description="Basic and acidic residues" evidence="2">
    <location>
        <begin position="626"/>
        <end position="635"/>
    </location>
</feature>
<evidence type="ECO:0000313" key="5">
    <source>
        <dbReference type="Proteomes" id="UP000192927"/>
    </source>
</evidence>
<accession>A0A1W5CRM8</accession>
<dbReference type="Proteomes" id="UP000192927">
    <property type="component" value="Unassembled WGS sequence"/>
</dbReference>
<feature type="compositionally biased region" description="Polar residues" evidence="2">
    <location>
        <begin position="727"/>
        <end position="736"/>
    </location>
</feature>
<dbReference type="EMBL" id="FWEW01000043">
    <property type="protein sequence ID" value="SLM33506.1"/>
    <property type="molecule type" value="Genomic_DNA"/>
</dbReference>
<feature type="region of interest" description="Disordered" evidence="2">
    <location>
        <begin position="484"/>
        <end position="1010"/>
    </location>
</feature>
<feature type="region of interest" description="Disordered" evidence="2">
    <location>
        <begin position="429"/>
        <end position="470"/>
    </location>
</feature>
<feature type="transmembrane region" description="Helical" evidence="3">
    <location>
        <begin position="124"/>
        <end position="145"/>
    </location>
</feature>
<keyword evidence="3" id="KW-0472">Membrane</keyword>
<dbReference type="PANTHER" id="PTHR39401">
    <property type="entry name" value="SNOAL-LIKE DOMAIN-CONTAINING PROTEIN"/>
    <property type="match status" value="1"/>
</dbReference>
<keyword evidence="1" id="KW-0175">Coiled coil</keyword>
<evidence type="ECO:0000256" key="3">
    <source>
        <dbReference type="SAM" id="Phobius"/>
    </source>
</evidence>
<keyword evidence="3" id="KW-1133">Transmembrane helix</keyword>
<organism evidence="4 5">
    <name type="scientific">Lasallia pustulata</name>
    <dbReference type="NCBI Taxonomy" id="136370"/>
    <lineage>
        <taxon>Eukaryota</taxon>
        <taxon>Fungi</taxon>
        <taxon>Dikarya</taxon>
        <taxon>Ascomycota</taxon>
        <taxon>Pezizomycotina</taxon>
        <taxon>Lecanoromycetes</taxon>
        <taxon>OSLEUM clade</taxon>
        <taxon>Umbilicariomycetidae</taxon>
        <taxon>Umbilicariales</taxon>
        <taxon>Umbilicariaceae</taxon>
        <taxon>Lasallia</taxon>
    </lineage>
</organism>
<feature type="compositionally biased region" description="Polar residues" evidence="2">
    <location>
        <begin position="853"/>
        <end position="885"/>
    </location>
</feature>
<feature type="coiled-coil region" evidence="1">
    <location>
        <begin position="390"/>
        <end position="424"/>
    </location>
</feature>
<sequence>MSQYTSQYPDVPVDSALKKYFEEFYKASDTPEAHEKYVDHFRDDTTMIMASKMVKGRSEILNMRRSMWKHAASRSHKPEKSFPFGPNADEVMMFGTVSYGLKNRMTSPSPHLVIPHLITSLQKAAMLFCNIIIHVLTAVTAVFVAHEAARTAGVDVLGYFLETLQIGPSLPEFFSSSQFHHEVSAEHPNLAVGEMVEPTLNHLPYLLNKTEASDQESEEVGNVQRHHLIQIYHRLVTGCERIASFWMLVITRSAFVLRHGFEALGGQIYDPVIFAEFKSAFKAGVVASRKPSKASNWLLVALWASLGFVLTAAKVLYPLYFLAAGVFVLYPQYIMLTSDHDKEVAHLERQQQALEAAALKGVSALQEQSTDRKAAEAAYLQTLAYWRTIAVEHRRSAKEAKAERNQLRQLLRDKERELKDVLAATRRHPADAVLEEGGNGDSSGELSPLRSHLPEESKPANHQVVAEPTHAQHDVDAELPHGKEETHELDDQHDMDVEPPHGKNKTHEPDDQHGVDVEPPQGKDKTHEPDDQHGVDVEPPHGKNKTHEPNGVELEPPQGKDKTHEPNDVDIEPPQGRDETQEPDDVDIEPPQGKDETHEPDDVDAEPPQGKDETHEPDDVDVEPPQGKDETHEPNDVDVEPPQGKDETQEQDDVDIEPPQGKDETHEPDDVDVEPPQGKDETHEPDDVDVEPPQGKDETHEPDNVDVEPPQGRDETHEPDDVRDEPVTSQIPQSLPEQPEAEIKSEEEPLESALIASQSYSYQPTLQDSDKGDEHDTKPSPRLPKATQQNHHKLEADQEKISEQDVVAPPSPLPAEADPAASSKGQTPKLSAAVSSFVPALSTGLPSQPLLETKSTTSSSPVLSGPSQPLSQQAYPVGTSFTFGQHPQLPHPRPSRFQGPFTPPCQLQRPIQPPFQSLPSIHAQPAFQPLPSIHAQPAFQPPQPFPPPFHMNGFRQGAPSLGAPRFETPTRQPNAAGQMFVPRADRQSNRQRAQQQHGAAYPFNFRPGGN</sequence>
<dbReference type="PANTHER" id="PTHR39401:SF1">
    <property type="entry name" value="SNOAL-LIKE DOMAIN-CONTAINING PROTEIN"/>
    <property type="match status" value="1"/>
</dbReference>
<proteinExistence type="predicted"/>
<feature type="compositionally biased region" description="Basic and acidic residues" evidence="2">
    <location>
        <begin position="768"/>
        <end position="779"/>
    </location>
</feature>
<name>A0A1W5CRM8_9LECA</name>
<feature type="transmembrane region" description="Helical" evidence="3">
    <location>
        <begin position="297"/>
        <end position="330"/>
    </location>
</feature>
<dbReference type="AlphaFoldDB" id="A0A1W5CRM8"/>
<feature type="compositionally biased region" description="Pro residues" evidence="2">
    <location>
        <begin position="939"/>
        <end position="949"/>
    </location>
</feature>
<evidence type="ECO:0000256" key="2">
    <source>
        <dbReference type="SAM" id="MobiDB-lite"/>
    </source>
</evidence>
<feature type="compositionally biased region" description="Basic and acidic residues" evidence="2">
    <location>
        <begin position="792"/>
        <end position="803"/>
    </location>
</feature>
<feature type="compositionally biased region" description="Polar residues" evidence="2">
    <location>
        <begin position="755"/>
        <end position="767"/>
    </location>
</feature>
<keyword evidence="5" id="KW-1185">Reference proteome</keyword>
<feature type="compositionally biased region" description="Basic and acidic residues" evidence="2">
    <location>
        <begin position="694"/>
        <end position="703"/>
    </location>
</feature>
<evidence type="ECO:0000256" key="1">
    <source>
        <dbReference type="SAM" id="Coils"/>
    </source>
</evidence>
<keyword evidence="3" id="KW-0812">Transmembrane</keyword>
<feature type="compositionally biased region" description="Basic and acidic residues" evidence="2">
    <location>
        <begin position="711"/>
        <end position="726"/>
    </location>
</feature>
<feature type="compositionally biased region" description="Basic and acidic residues" evidence="2">
    <location>
        <begin position="558"/>
        <end position="567"/>
    </location>
</feature>
<evidence type="ECO:0000313" key="4">
    <source>
        <dbReference type="EMBL" id="SLM33506.1"/>
    </source>
</evidence>
<reference evidence="5" key="1">
    <citation type="submission" date="2017-03" db="EMBL/GenBank/DDBJ databases">
        <authorList>
            <person name="Sharma R."/>
            <person name="Thines M."/>
        </authorList>
    </citation>
    <scope>NUCLEOTIDE SEQUENCE [LARGE SCALE GENOMIC DNA]</scope>
</reference>
<feature type="compositionally biased region" description="Basic and acidic residues" evidence="2">
    <location>
        <begin position="484"/>
        <end position="550"/>
    </location>
</feature>
<protein>
    <submittedName>
        <fullName evidence="4">Uncharacterized protein</fullName>
    </submittedName>
</protein>